<proteinExistence type="predicted"/>
<gene>
    <name evidence="1" type="ORF">JHL16_17240</name>
</gene>
<reference evidence="1" key="1">
    <citation type="submission" date="2021-01" db="EMBL/GenBank/DDBJ databases">
        <authorList>
            <person name="Sun Q."/>
        </authorList>
    </citation>
    <scope>NUCLEOTIDE SEQUENCE</scope>
    <source>
        <strain evidence="1">YIM B02566</strain>
    </source>
</reference>
<dbReference type="Proteomes" id="UP000616151">
    <property type="component" value="Unassembled WGS sequence"/>
</dbReference>
<organism evidence="1 2">
    <name type="scientific">Taklimakanibacter albus</name>
    <dbReference type="NCBI Taxonomy" id="2800327"/>
    <lineage>
        <taxon>Bacteria</taxon>
        <taxon>Pseudomonadati</taxon>
        <taxon>Pseudomonadota</taxon>
        <taxon>Alphaproteobacteria</taxon>
        <taxon>Hyphomicrobiales</taxon>
        <taxon>Aestuariivirgaceae</taxon>
        <taxon>Taklimakanibacter</taxon>
    </lineage>
</organism>
<comment type="caution">
    <text evidence="1">The sequence shown here is derived from an EMBL/GenBank/DDBJ whole genome shotgun (WGS) entry which is preliminary data.</text>
</comment>
<protein>
    <submittedName>
        <fullName evidence="1">MFS transporter</fullName>
    </submittedName>
</protein>
<sequence>MTETTSQRVDWLGLWKSGDLARFCFISLGIMLHATNETMVMTVMPAMLREIEGVEFVGWSFAVYEIGSIVAGAATGRLVSFVSLRANLVIAALLFMAGCVVCTLAPSMPWFLVGRLLEGFGGGGLVALAFVSVERLFPREIWPQLFAVMSVIWGVAAFSGPMLGALAAEYINWRWAFGVSAAGGLAMAVASLLVLRMRAAGETVKPAGDKPPAFPFEVLACLAVSVILIASAGLAISPLRSSLLLIVGLAGIGLVFVLDARRPNSRLFPSRPFDWQSPVGTGMTMIAAFSVATCSFGLYAPLILTRLHDVPLLTSGYIIASESISWSVLSILVANTPPHRERHIVTIGAFMITIGVVGFAYAVPAGSLPLILLCAILQGGGFGMAWPFVTRMIVDASRANEKTIASSAVPTMQRMGYAVGAAIAGIIANAGGFAHGLTAETAAGAASWLFIAFLPLAAVGCLAGWKTARR</sequence>
<name>A0ACC5R601_9HYPH</name>
<dbReference type="EMBL" id="JAENHL010000007">
    <property type="protein sequence ID" value="MBK1868100.1"/>
    <property type="molecule type" value="Genomic_DNA"/>
</dbReference>
<accession>A0ACC5R601</accession>
<evidence type="ECO:0000313" key="2">
    <source>
        <dbReference type="Proteomes" id="UP000616151"/>
    </source>
</evidence>
<keyword evidence="2" id="KW-1185">Reference proteome</keyword>
<evidence type="ECO:0000313" key="1">
    <source>
        <dbReference type="EMBL" id="MBK1868100.1"/>
    </source>
</evidence>